<sequence>MLRTRLEQALKEAVLARAERAVSTLRLILAALKDRDIAERGKGNPDGLDETQIQTMLLSMIKQRRESIKAYEQGNRPELARQEAEEITIIEAFLPTQMNDTAIEGAVAATIEDVGGRTLKDMGRVMAALKERYAGQMDFVKASALVKQHLG</sequence>
<dbReference type="InterPro" id="IPR023168">
    <property type="entry name" value="GatB_Yqey_C_2"/>
</dbReference>
<protein>
    <submittedName>
        <fullName evidence="1">GatB</fullName>
    </submittedName>
</protein>
<dbReference type="InterPro" id="IPR003789">
    <property type="entry name" value="Asn/Gln_tRNA_amidoTrase-B-like"/>
</dbReference>
<dbReference type="PANTHER" id="PTHR28055">
    <property type="entry name" value="ALTERED INHERITANCE OF MITOCHONDRIA PROTEIN 41, MITOCHONDRIAL"/>
    <property type="match status" value="1"/>
</dbReference>
<evidence type="ECO:0000313" key="1">
    <source>
        <dbReference type="EMBL" id="SUS05332.1"/>
    </source>
</evidence>
<gene>
    <name evidence="1" type="ORF">DF3PB_1890002</name>
</gene>
<reference evidence="1" key="1">
    <citation type="submission" date="2018-07" db="EMBL/GenBank/DDBJ databases">
        <authorList>
            <person name="Quirk P.G."/>
            <person name="Krulwich T.A."/>
        </authorList>
    </citation>
    <scope>NUCLEOTIDE SEQUENCE</scope>
</reference>
<organism evidence="1">
    <name type="scientific">metagenome</name>
    <dbReference type="NCBI Taxonomy" id="256318"/>
    <lineage>
        <taxon>unclassified sequences</taxon>
        <taxon>metagenomes</taxon>
    </lineage>
</organism>
<dbReference type="GO" id="GO:0016884">
    <property type="term" value="F:carbon-nitrogen ligase activity, with glutamine as amido-N-donor"/>
    <property type="evidence" value="ECO:0007669"/>
    <property type="project" value="InterPro"/>
</dbReference>
<proteinExistence type="predicted"/>
<name>A0A380TB50_9ZZZZ</name>
<dbReference type="SUPFAM" id="SSF89095">
    <property type="entry name" value="GatB/YqeY motif"/>
    <property type="match status" value="1"/>
</dbReference>
<dbReference type="AlphaFoldDB" id="A0A380TB50"/>
<dbReference type="Pfam" id="PF09424">
    <property type="entry name" value="YqeY"/>
    <property type="match status" value="1"/>
</dbReference>
<accession>A0A380TB50</accession>
<dbReference type="Gene3D" id="1.10.10.410">
    <property type="match status" value="1"/>
</dbReference>
<dbReference type="EMBL" id="UIDG01000100">
    <property type="protein sequence ID" value="SUS05332.1"/>
    <property type="molecule type" value="Genomic_DNA"/>
</dbReference>
<dbReference type="Gene3D" id="1.10.1510.10">
    <property type="entry name" value="Uncharacterised protein YqeY/AIM41 PF09424, N-terminal domain"/>
    <property type="match status" value="1"/>
</dbReference>
<dbReference type="InterPro" id="IPR019004">
    <property type="entry name" value="YqeY/Aim41"/>
</dbReference>
<dbReference type="PANTHER" id="PTHR28055:SF1">
    <property type="entry name" value="ALTERED INHERITANCE OF MITOCHONDRIA PROTEIN 41, MITOCHONDRIAL"/>
    <property type="match status" value="1"/>
</dbReference>
<dbReference type="InterPro" id="IPR042184">
    <property type="entry name" value="YqeY/Aim41_N"/>
</dbReference>